<evidence type="ECO:0000259" key="5">
    <source>
        <dbReference type="Pfam" id="PF03893"/>
    </source>
</evidence>
<feature type="chain" id="PRO_5019535426" evidence="3">
    <location>
        <begin position="22"/>
        <end position="297"/>
    </location>
</feature>
<dbReference type="PANTHER" id="PTHR46640:SF1">
    <property type="entry name" value="FUNGAL LIPASE-LIKE DOMAIN-CONTAINING PROTEIN-RELATED"/>
    <property type="match status" value="1"/>
</dbReference>
<dbReference type="GO" id="GO:0016787">
    <property type="term" value="F:hydrolase activity"/>
    <property type="evidence" value="ECO:0007669"/>
    <property type="project" value="UniProtKB-KW"/>
</dbReference>
<dbReference type="InterPro" id="IPR002921">
    <property type="entry name" value="Fungal_lipase-type"/>
</dbReference>
<dbReference type="InterPro" id="IPR051299">
    <property type="entry name" value="AB_hydrolase_lip/est"/>
</dbReference>
<comment type="caution">
    <text evidence="6">The sequence shown here is derived from an EMBL/GenBank/DDBJ whole genome shotgun (WGS) entry which is preliminary data.</text>
</comment>
<organism evidence="6 7">
    <name type="scientific">Byssochlamys spectabilis</name>
    <name type="common">Paecilomyces variotii</name>
    <dbReference type="NCBI Taxonomy" id="264951"/>
    <lineage>
        <taxon>Eukaryota</taxon>
        <taxon>Fungi</taxon>
        <taxon>Dikarya</taxon>
        <taxon>Ascomycota</taxon>
        <taxon>Pezizomycotina</taxon>
        <taxon>Eurotiomycetes</taxon>
        <taxon>Eurotiomycetidae</taxon>
        <taxon>Eurotiales</taxon>
        <taxon>Thermoascaceae</taxon>
        <taxon>Paecilomyces</taxon>
    </lineage>
</organism>
<sequence>MHNLQSIWAGVALALSVLVAGRPAPLVARDVSSDLLDQFNLFEQYAAAAYCSENFNSTGTKLTCSAGNCPLVQAADTETLDEFADTSGYGDTTGFLAVDKTNELIVLSFRGSSSFDNWIANIDFVKTDVDLCDGCEAHSGFWEAWGSVADSVTSQIDSALSTYSGYKLVITGHSLGAALATLGGVVLRNSGHTLDLYTFGCPRVGNEALAQYITSQSDATYRLTHTDDPVPKLPPKSLGFSQPSPEYWITSASGDPVTASDIQVIQGIDSEAGNDGTATGLDIEAHRWYFNAISACN</sequence>
<dbReference type="CDD" id="cd00519">
    <property type="entry name" value="Lipase_3"/>
    <property type="match status" value="1"/>
</dbReference>
<gene>
    <name evidence="6" type="ORF">C8Q69DRAFT_447990</name>
</gene>
<dbReference type="Pfam" id="PF01764">
    <property type="entry name" value="Lipase_3"/>
    <property type="match status" value="1"/>
</dbReference>
<name>A0A443HJH8_BYSSP</name>
<keyword evidence="7" id="KW-1185">Reference proteome</keyword>
<dbReference type="PANTHER" id="PTHR46640">
    <property type="entry name" value="TRIACYLGLYCEROL LIPASE, PUTATIVE (AFU_ORTHOLOGUE AFUA_6G06510)-RELATED"/>
    <property type="match status" value="1"/>
</dbReference>
<proteinExistence type="predicted"/>
<keyword evidence="1 3" id="KW-0732">Signal</keyword>
<dbReference type="Gene3D" id="3.40.50.1820">
    <property type="entry name" value="alpha/beta hydrolase"/>
    <property type="match status" value="1"/>
</dbReference>
<evidence type="ECO:0000259" key="4">
    <source>
        <dbReference type="Pfam" id="PF01764"/>
    </source>
</evidence>
<dbReference type="STRING" id="264951.A0A443HJH8"/>
<feature type="domain" description="Fungal lipase-type" evidence="4">
    <location>
        <begin position="106"/>
        <end position="236"/>
    </location>
</feature>
<accession>A0A443HJH8</accession>
<dbReference type="InterPro" id="IPR029058">
    <property type="entry name" value="AB_hydrolase_fold"/>
</dbReference>
<dbReference type="AlphaFoldDB" id="A0A443HJH8"/>
<dbReference type="SUPFAM" id="SSF53474">
    <property type="entry name" value="alpha/beta-Hydrolases"/>
    <property type="match status" value="1"/>
</dbReference>
<reference evidence="6 7" key="1">
    <citation type="journal article" date="2018" name="Front. Microbiol.">
        <title>Genomic and genetic insights into a cosmopolitan fungus, Paecilomyces variotii (Eurotiales).</title>
        <authorList>
            <person name="Urquhart A.S."/>
            <person name="Mondo S.J."/>
            <person name="Makela M.R."/>
            <person name="Hane J.K."/>
            <person name="Wiebenga A."/>
            <person name="He G."/>
            <person name="Mihaltcheva S."/>
            <person name="Pangilinan J."/>
            <person name="Lipzen A."/>
            <person name="Barry K."/>
            <person name="de Vries R.P."/>
            <person name="Grigoriev I.V."/>
            <person name="Idnurm A."/>
        </authorList>
    </citation>
    <scope>NUCLEOTIDE SEQUENCE [LARGE SCALE GENOMIC DNA]</scope>
    <source>
        <strain evidence="6 7">CBS 101075</strain>
    </source>
</reference>
<dbReference type="VEuPathDB" id="FungiDB:C8Q69DRAFT_447990"/>
<keyword evidence="2" id="KW-0378">Hydrolase</keyword>
<evidence type="ECO:0000313" key="6">
    <source>
        <dbReference type="EMBL" id="RWQ91906.1"/>
    </source>
</evidence>
<evidence type="ECO:0000256" key="3">
    <source>
        <dbReference type="SAM" id="SignalP"/>
    </source>
</evidence>
<feature type="signal peptide" evidence="3">
    <location>
        <begin position="1"/>
        <end position="21"/>
    </location>
</feature>
<evidence type="ECO:0000256" key="2">
    <source>
        <dbReference type="ARBA" id="ARBA00022801"/>
    </source>
</evidence>
<dbReference type="GeneID" id="39598533"/>
<protein>
    <submittedName>
        <fullName evidence="6">Putative extracellular lipase</fullName>
    </submittedName>
</protein>
<evidence type="ECO:0000313" key="7">
    <source>
        <dbReference type="Proteomes" id="UP000283841"/>
    </source>
</evidence>
<dbReference type="RefSeq" id="XP_028481551.1">
    <property type="nucleotide sequence ID" value="XM_028629256.1"/>
</dbReference>
<dbReference type="Proteomes" id="UP000283841">
    <property type="component" value="Unassembled WGS sequence"/>
</dbReference>
<dbReference type="InterPro" id="IPR005592">
    <property type="entry name" value="Mono/diacylglycerol_lipase_N"/>
</dbReference>
<dbReference type="GO" id="GO:0016042">
    <property type="term" value="P:lipid catabolic process"/>
    <property type="evidence" value="ECO:0007669"/>
    <property type="project" value="InterPro"/>
</dbReference>
<evidence type="ECO:0000256" key="1">
    <source>
        <dbReference type="ARBA" id="ARBA00022729"/>
    </source>
</evidence>
<dbReference type="Pfam" id="PF03893">
    <property type="entry name" value="Lipase3_N"/>
    <property type="match status" value="1"/>
</dbReference>
<dbReference type="EMBL" id="RCNU01000015">
    <property type="protein sequence ID" value="RWQ91906.1"/>
    <property type="molecule type" value="Genomic_DNA"/>
</dbReference>
<feature type="domain" description="Mono-/di-acylglycerol lipase N-terminal" evidence="5">
    <location>
        <begin position="22"/>
        <end position="78"/>
    </location>
</feature>